<keyword evidence="4" id="KW-1185">Reference proteome</keyword>
<reference evidence="4" key="1">
    <citation type="journal article" date="2019" name="Int. J. Syst. Evol. Microbiol.">
        <title>The Global Catalogue of Microorganisms (GCM) 10K type strain sequencing project: providing services to taxonomists for standard genome sequencing and annotation.</title>
        <authorList>
            <consortium name="The Broad Institute Genomics Platform"/>
            <consortium name="The Broad Institute Genome Sequencing Center for Infectious Disease"/>
            <person name="Wu L."/>
            <person name="Ma J."/>
        </authorList>
    </citation>
    <scope>NUCLEOTIDE SEQUENCE [LARGE SCALE GENOMIC DNA]</scope>
    <source>
        <strain evidence="4">JCM 17459</strain>
    </source>
</reference>
<evidence type="ECO:0000313" key="4">
    <source>
        <dbReference type="Proteomes" id="UP001499841"/>
    </source>
</evidence>
<dbReference type="SUPFAM" id="SSF53756">
    <property type="entry name" value="UDP-Glycosyltransferase/glycogen phosphorylase"/>
    <property type="match status" value="1"/>
</dbReference>
<name>A0ABP8EU20_9MICO</name>
<dbReference type="Gene3D" id="3.40.50.2000">
    <property type="entry name" value="Glycogen Phosphorylase B"/>
    <property type="match status" value="2"/>
</dbReference>
<dbReference type="Pfam" id="PF13692">
    <property type="entry name" value="Glyco_trans_1_4"/>
    <property type="match status" value="1"/>
</dbReference>
<evidence type="ECO:0000256" key="2">
    <source>
        <dbReference type="SAM" id="SignalP"/>
    </source>
</evidence>
<feature type="chain" id="PRO_5045827181" evidence="2">
    <location>
        <begin position="29"/>
        <end position="367"/>
    </location>
</feature>
<evidence type="ECO:0000313" key="3">
    <source>
        <dbReference type="EMBL" id="GAA4287453.1"/>
    </source>
</evidence>
<organism evidence="3 4">
    <name type="scientific">Georgenia daeguensis</name>
    <dbReference type="NCBI Taxonomy" id="908355"/>
    <lineage>
        <taxon>Bacteria</taxon>
        <taxon>Bacillati</taxon>
        <taxon>Actinomycetota</taxon>
        <taxon>Actinomycetes</taxon>
        <taxon>Micrococcales</taxon>
        <taxon>Bogoriellaceae</taxon>
        <taxon>Georgenia</taxon>
    </lineage>
</organism>
<dbReference type="EMBL" id="BAABBA010000007">
    <property type="protein sequence ID" value="GAA4287453.1"/>
    <property type="molecule type" value="Genomic_DNA"/>
</dbReference>
<dbReference type="Proteomes" id="UP001499841">
    <property type="component" value="Unassembled WGS sequence"/>
</dbReference>
<keyword evidence="1" id="KW-0808">Transferase</keyword>
<gene>
    <name evidence="3" type="ORF">GCM10022262_18120</name>
</gene>
<accession>A0ABP8EU20</accession>
<dbReference type="PANTHER" id="PTHR46401:SF2">
    <property type="entry name" value="GLYCOSYLTRANSFERASE WBBK-RELATED"/>
    <property type="match status" value="1"/>
</dbReference>
<dbReference type="PANTHER" id="PTHR46401">
    <property type="entry name" value="GLYCOSYLTRANSFERASE WBBK-RELATED"/>
    <property type="match status" value="1"/>
</dbReference>
<keyword evidence="2" id="KW-0732">Signal</keyword>
<evidence type="ECO:0000256" key="1">
    <source>
        <dbReference type="ARBA" id="ARBA00022679"/>
    </source>
</evidence>
<comment type="caution">
    <text evidence="3">The sequence shown here is derived from an EMBL/GenBank/DDBJ whole genome shotgun (WGS) entry which is preliminary data.</text>
</comment>
<feature type="signal peptide" evidence="2">
    <location>
        <begin position="1"/>
        <end position="28"/>
    </location>
</feature>
<protein>
    <submittedName>
        <fullName evidence="3">Glycosyltransferase family 1 protein</fullName>
    </submittedName>
</protein>
<proteinExistence type="predicted"/>
<sequence length="367" mass="38876">MLVPDRRPRQRTYHRAMPRLVLATTAVAAPMGAQVYEEEIARRAAGALAAHADSRWAVDRVVARSVRSPLPGNRRLPMGRLGRAGTGARRAAGRVVYPPGTLVHRMNLELPPAPHEVVTLHDVVAWRYSDESAPVRAAAEELRRAAAVVCVSEFSAVEAVELLGIDDPDVVHNGVDERFRDAAPATAAELASLGIDRPYVLHAGGAARRKNLEALAEAWPHVRSARPDVDLVLSGPAHRRRDELFAGLPGVHRVGRVPAAAVPGLVAAASAVVVPSLHEGFGLPALEAMAARVPVVAARTSSLPEVVGDGGVLVAPTGPALADGLVWALSGDREIAATVERGRARADLFTWERSAAGHAAVWLRVGR</sequence>